<dbReference type="Gene3D" id="3.10.110.10">
    <property type="entry name" value="Ubiquitin Conjugating Enzyme"/>
    <property type="match status" value="1"/>
</dbReference>
<dbReference type="SMART" id="SM00591">
    <property type="entry name" value="RWD"/>
    <property type="match status" value="1"/>
</dbReference>
<gene>
    <name evidence="2" type="ORF">J437_LFUL003222</name>
</gene>
<reference evidence="2" key="2">
    <citation type="submission" date="2017-10" db="EMBL/GenBank/DDBJ databases">
        <title>Ladona fulva Genome sequencing and assembly.</title>
        <authorList>
            <person name="Murali S."/>
            <person name="Richards S."/>
            <person name="Bandaranaike D."/>
            <person name="Bellair M."/>
            <person name="Blankenburg K."/>
            <person name="Chao H."/>
            <person name="Dinh H."/>
            <person name="Doddapaneni H."/>
            <person name="Dugan-Rocha S."/>
            <person name="Elkadiri S."/>
            <person name="Gnanaolivu R."/>
            <person name="Hernandez B."/>
            <person name="Skinner E."/>
            <person name="Javaid M."/>
            <person name="Lee S."/>
            <person name="Li M."/>
            <person name="Ming W."/>
            <person name="Munidasa M."/>
            <person name="Muniz J."/>
            <person name="Nguyen L."/>
            <person name="Hughes D."/>
            <person name="Osuji N."/>
            <person name="Pu L.-L."/>
            <person name="Puazo M."/>
            <person name="Qu C."/>
            <person name="Quiroz J."/>
            <person name="Raj R."/>
            <person name="Weissenberger G."/>
            <person name="Xin Y."/>
            <person name="Zou X."/>
            <person name="Han Y."/>
            <person name="Worley K."/>
            <person name="Muzny D."/>
            <person name="Gibbs R."/>
        </authorList>
    </citation>
    <scope>NUCLEOTIDE SEQUENCE</scope>
    <source>
        <strain evidence="2">Sampled in the wild</strain>
    </source>
</reference>
<accession>A0A8K0JSX9</accession>
<sequence length="321" mass="37627">MTSNSEIREECIDLKELEEQIMLLVDKSDLEEMLRLQLSELEMLQSMFPNPGEFCVDDYSIIADINEFVEGKYPDIPHCLDYTINLQLDKVKLEVFINLPHEYPAIEPDIYVRSDKLSRDQQHELNNNLAEFIQSLDRGDICILQAISWLQEHALEYVKTEEITKPNLCSSEDCDNNFARLWIYSHHIFSKIKRREILDLSHEYNITGFCLPGRPGIICIEGMSRNCEDWWFKIKHLNWKKIMCRKKELIPINSEEDCIRMRKFSTFQEVSFMGEKNSVKGRNGHMDMGALLRYLDDHNCAHAFRDYFGIDGKICEAASSH</sequence>
<dbReference type="CDD" id="cd24163">
    <property type="entry name" value="RWDD2_C"/>
    <property type="match status" value="1"/>
</dbReference>
<dbReference type="AlphaFoldDB" id="A0A8K0JSX9"/>
<dbReference type="PIRSF" id="PIRSF038021">
    <property type="entry name" value="UCP038021_RWDD2"/>
    <property type="match status" value="1"/>
</dbReference>
<evidence type="ECO:0000259" key="1">
    <source>
        <dbReference type="PROSITE" id="PS50908"/>
    </source>
</evidence>
<dbReference type="CDD" id="cd23829">
    <property type="entry name" value="RWD_RWDD2"/>
    <property type="match status" value="1"/>
</dbReference>
<dbReference type="SUPFAM" id="SSF54495">
    <property type="entry name" value="UBC-like"/>
    <property type="match status" value="1"/>
</dbReference>
<protein>
    <recommendedName>
        <fullName evidence="1">RWD domain-containing protein</fullName>
    </recommendedName>
</protein>
<dbReference type="OrthoDB" id="432412at2759"/>
<dbReference type="InterPro" id="IPR016135">
    <property type="entry name" value="UBQ-conjugating_enzyme/RWD"/>
</dbReference>
<dbReference type="Pfam" id="PF06544">
    <property type="entry name" value="Prp3_C"/>
    <property type="match status" value="1"/>
</dbReference>
<evidence type="ECO:0000313" key="2">
    <source>
        <dbReference type="EMBL" id="KAG8221846.1"/>
    </source>
</evidence>
<proteinExistence type="predicted"/>
<dbReference type="InterPro" id="IPR059181">
    <property type="entry name" value="RWDD2A-B_C"/>
</dbReference>
<dbReference type="PANTHER" id="PTHR15955">
    <property type="entry name" value="RWD DOMAIN CONTAINING PROTEIN 2"/>
    <property type="match status" value="1"/>
</dbReference>
<dbReference type="EMBL" id="KZ308115">
    <property type="protein sequence ID" value="KAG8221846.1"/>
    <property type="molecule type" value="Genomic_DNA"/>
</dbReference>
<dbReference type="InterPro" id="IPR006575">
    <property type="entry name" value="RWD_dom"/>
</dbReference>
<feature type="domain" description="RWD" evidence="1">
    <location>
        <begin position="39"/>
        <end position="157"/>
    </location>
</feature>
<organism evidence="2 3">
    <name type="scientific">Ladona fulva</name>
    <name type="common">Scarce chaser dragonfly</name>
    <name type="synonym">Libellula fulva</name>
    <dbReference type="NCBI Taxonomy" id="123851"/>
    <lineage>
        <taxon>Eukaryota</taxon>
        <taxon>Metazoa</taxon>
        <taxon>Ecdysozoa</taxon>
        <taxon>Arthropoda</taxon>
        <taxon>Hexapoda</taxon>
        <taxon>Insecta</taxon>
        <taxon>Pterygota</taxon>
        <taxon>Palaeoptera</taxon>
        <taxon>Odonata</taxon>
        <taxon>Epiprocta</taxon>
        <taxon>Anisoptera</taxon>
        <taxon>Libelluloidea</taxon>
        <taxon>Libellulidae</taxon>
        <taxon>Ladona</taxon>
    </lineage>
</organism>
<comment type="caution">
    <text evidence="2">The sequence shown here is derived from an EMBL/GenBank/DDBJ whole genome shotgun (WGS) entry which is preliminary data.</text>
</comment>
<evidence type="ECO:0000313" key="3">
    <source>
        <dbReference type="Proteomes" id="UP000792457"/>
    </source>
</evidence>
<dbReference type="PROSITE" id="PS50908">
    <property type="entry name" value="RWD"/>
    <property type="match status" value="1"/>
</dbReference>
<dbReference type="InterPro" id="IPR010541">
    <property type="entry name" value="Prp3_C"/>
</dbReference>
<reference evidence="2" key="1">
    <citation type="submission" date="2013-04" db="EMBL/GenBank/DDBJ databases">
        <authorList>
            <person name="Qu J."/>
            <person name="Murali S.C."/>
            <person name="Bandaranaike D."/>
            <person name="Bellair M."/>
            <person name="Blankenburg K."/>
            <person name="Chao H."/>
            <person name="Dinh H."/>
            <person name="Doddapaneni H."/>
            <person name="Downs B."/>
            <person name="Dugan-Rocha S."/>
            <person name="Elkadiri S."/>
            <person name="Gnanaolivu R.D."/>
            <person name="Hernandez B."/>
            <person name="Javaid M."/>
            <person name="Jayaseelan J.C."/>
            <person name="Lee S."/>
            <person name="Li M."/>
            <person name="Ming W."/>
            <person name="Munidasa M."/>
            <person name="Muniz J."/>
            <person name="Nguyen L."/>
            <person name="Ongeri F."/>
            <person name="Osuji N."/>
            <person name="Pu L.-L."/>
            <person name="Puazo M."/>
            <person name="Qu C."/>
            <person name="Quiroz J."/>
            <person name="Raj R."/>
            <person name="Weissenberger G."/>
            <person name="Xin Y."/>
            <person name="Zou X."/>
            <person name="Han Y."/>
            <person name="Richards S."/>
            <person name="Worley K."/>
            <person name="Muzny D."/>
            <person name="Gibbs R."/>
        </authorList>
    </citation>
    <scope>NUCLEOTIDE SEQUENCE</scope>
    <source>
        <strain evidence="2">Sampled in the wild</strain>
    </source>
</reference>
<dbReference type="Pfam" id="PF05773">
    <property type="entry name" value="RWD"/>
    <property type="match status" value="1"/>
</dbReference>
<dbReference type="Proteomes" id="UP000792457">
    <property type="component" value="Unassembled WGS sequence"/>
</dbReference>
<dbReference type="PANTHER" id="PTHR15955:SF8">
    <property type="entry name" value="RWD DOMAIN-CONTAINING PROTEIN 2B-RELATED"/>
    <property type="match status" value="1"/>
</dbReference>
<dbReference type="InterPro" id="IPR017359">
    <property type="entry name" value="Phi-like"/>
</dbReference>
<name>A0A8K0JSX9_LADFU</name>
<keyword evidence="3" id="KW-1185">Reference proteome</keyword>